<dbReference type="InterPro" id="IPR021136">
    <property type="entry name" value="Flagellar_hook_control-like_C"/>
</dbReference>
<accession>A0A3B0YR31</accession>
<dbReference type="EMBL" id="UOFM01000525">
    <property type="protein sequence ID" value="VAW83328.1"/>
    <property type="molecule type" value="Genomic_DNA"/>
</dbReference>
<sequence length="511" mass="54638">METPGPTSGSPPVTGTATTVTAVRWQVGQLLQATVAENIAGKILLSIGNRQVSSETALPLEKGQQLTVQIRSLGDIPVLRITSGPVTSPLVQAIRTLIPQQDSMTPLLASLARLAQLPQPPVPLLIRELIRALVRNLPDTDALTRPDGLRTAIERSGLFLERHLAQQVTPAGAKTPDPAPITAIGKDFKANLLQLIYRLRNWPGSAPELRPTGIANPPQPLTPAGSLAPAIPVAPREPPQLPRMPPAANTRGDGASPNPAMTRSNSTNSPLQTASTMSADQLHRAIQAGTRTPLAGVRPALGPAPLPAATALLPVTTSPGTASVTLSGAVPPPFPGAAPAPQAAVQATLDLLNRIGNLRTDLLRQTEVSLARLQLHQLASQPRDAERSLLEWLFEIPVRRGDNIDLWSMRFTREREQHEAQKRKIQHKWSVQLAFDLPGLGPVQAQVTLHGERVSTRFWASNEASLPLFRENLQSLQKMLGRVGLEVGKLDCVPGPMPSAVAAPSLIREKV</sequence>
<dbReference type="AlphaFoldDB" id="A0A3B0YR31"/>
<name>A0A3B0YR31_9ZZZZ</name>
<dbReference type="Gene3D" id="3.30.750.140">
    <property type="match status" value="1"/>
</dbReference>
<reference evidence="3" key="1">
    <citation type="submission" date="2018-06" db="EMBL/GenBank/DDBJ databases">
        <authorList>
            <person name="Zhirakovskaya E."/>
        </authorList>
    </citation>
    <scope>NUCLEOTIDE SEQUENCE</scope>
</reference>
<evidence type="ECO:0000256" key="1">
    <source>
        <dbReference type="SAM" id="MobiDB-lite"/>
    </source>
</evidence>
<protein>
    <recommendedName>
        <fullName evidence="2">Flagellar hook-length control protein-like C-terminal domain-containing protein</fullName>
    </recommendedName>
</protein>
<feature type="domain" description="Flagellar hook-length control protein-like C-terminal" evidence="2">
    <location>
        <begin position="419"/>
        <end position="495"/>
    </location>
</feature>
<organism evidence="3">
    <name type="scientific">hydrothermal vent metagenome</name>
    <dbReference type="NCBI Taxonomy" id="652676"/>
    <lineage>
        <taxon>unclassified sequences</taxon>
        <taxon>metagenomes</taxon>
        <taxon>ecological metagenomes</taxon>
    </lineage>
</organism>
<dbReference type="InterPro" id="IPR038610">
    <property type="entry name" value="FliK-like_C_sf"/>
</dbReference>
<feature type="region of interest" description="Disordered" evidence="1">
    <location>
        <begin position="211"/>
        <end position="273"/>
    </location>
</feature>
<evidence type="ECO:0000259" key="2">
    <source>
        <dbReference type="Pfam" id="PF02120"/>
    </source>
</evidence>
<evidence type="ECO:0000313" key="3">
    <source>
        <dbReference type="EMBL" id="VAW83328.1"/>
    </source>
</evidence>
<proteinExistence type="predicted"/>
<feature type="compositionally biased region" description="Polar residues" evidence="1">
    <location>
        <begin position="259"/>
        <end position="273"/>
    </location>
</feature>
<dbReference type="Pfam" id="PF02120">
    <property type="entry name" value="Flg_hook"/>
    <property type="match status" value="1"/>
</dbReference>
<gene>
    <name evidence="3" type="ORF">MNBD_GAMMA14-479</name>
</gene>
<feature type="compositionally biased region" description="Pro residues" evidence="1">
    <location>
        <begin position="235"/>
        <end position="245"/>
    </location>
</feature>